<dbReference type="Proteomes" id="UP000807306">
    <property type="component" value="Unassembled WGS sequence"/>
</dbReference>
<gene>
    <name evidence="2" type="ORF">CPB83DRAFT_205231</name>
</gene>
<sequence>MPPSTRSESKQNSPAASRVSSNGQQTPSKTPSVTPRKAPHCKICKSPMKGHPKGSCPPLDSPTQINDDSSSDNGNEGRPLASAMRSINLGSTTPMRDVDEENKTFVRDRRRKSGRASAIRPIDQVQSLSSTSNDLVERLREPGLLDNTNQISTPVVDWQDVVSPKNTHVRQIMPCSLIPPSAENSFAVMSDSNAVAKAESPTMQIKTSPPSEQEPPVAGPSRSRPLARSMSGEQRDLFLERMSGQAKATIYVVPKDDLVDLQSAASSLKFSTYSLMNNDREDTNAFFIVSTDELAVQQAANWLQEESTTSTKAKKGRTSGGAKIAAVASGAVAGAIGAWAGLAYS</sequence>
<protein>
    <submittedName>
        <fullName evidence="2">Uncharacterized protein</fullName>
    </submittedName>
</protein>
<organism evidence="2 3">
    <name type="scientific">Crepidotus variabilis</name>
    <dbReference type="NCBI Taxonomy" id="179855"/>
    <lineage>
        <taxon>Eukaryota</taxon>
        <taxon>Fungi</taxon>
        <taxon>Dikarya</taxon>
        <taxon>Basidiomycota</taxon>
        <taxon>Agaricomycotina</taxon>
        <taxon>Agaricomycetes</taxon>
        <taxon>Agaricomycetidae</taxon>
        <taxon>Agaricales</taxon>
        <taxon>Agaricineae</taxon>
        <taxon>Crepidotaceae</taxon>
        <taxon>Crepidotus</taxon>
    </lineage>
</organism>
<dbReference type="EMBL" id="MU157825">
    <property type="protein sequence ID" value="KAF9534610.1"/>
    <property type="molecule type" value="Genomic_DNA"/>
</dbReference>
<reference evidence="2" key="1">
    <citation type="submission" date="2020-11" db="EMBL/GenBank/DDBJ databases">
        <authorList>
            <consortium name="DOE Joint Genome Institute"/>
            <person name="Ahrendt S."/>
            <person name="Riley R."/>
            <person name="Andreopoulos W."/>
            <person name="Labutti K."/>
            <person name="Pangilinan J."/>
            <person name="Ruiz-Duenas F.J."/>
            <person name="Barrasa J.M."/>
            <person name="Sanchez-Garcia M."/>
            <person name="Camarero S."/>
            <person name="Miyauchi S."/>
            <person name="Serrano A."/>
            <person name="Linde D."/>
            <person name="Babiker R."/>
            <person name="Drula E."/>
            <person name="Ayuso-Fernandez I."/>
            <person name="Pacheco R."/>
            <person name="Padilla G."/>
            <person name="Ferreira P."/>
            <person name="Barriuso J."/>
            <person name="Kellner H."/>
            <person name="Castanera R."/>
            <person name="Alfaro M."/>
            <person name="Ramirez L."/>
            <person name="Pisabarro A.G."/>
            <person name="Kuo A."/>
            <person name="Tritt A."/>
            <person name="Lipzen A."/>
            <person name="He G."/>
            <person name="Yan M."/>
            <person name="Ng V."/>
            <person name="Cullen D."/>
            <person name="Martin F."/>
            <person name="Rosso M.-N."/>
            <person name="Henrissat B."/>
            <person name="Hibbett D."/>
            <person name="Martinez A.T."/>
            <person name="Grigoriev I.V."/>
        </authorList>
    </citation>
    <scope>NUCLEOTIDE SEQUENCE</scope>
    <source>
        <strain evidence="2">CBS 506.95</strain>
    </source>
</reference>
<proteinExistence type="predicted"/>
<accession>A0A9P6ETI6</accession>
<dbReference type="AlphaFoldDB" id="A0A9P6ETI6"/>
<dbReference type="OrthoDB" id="3263613at2759"/>
<keyword evidence="3" id="KW-1185">Reference proteome</keyword>
<evidence type="ECO:0000313" key="3">
    <source>
        <dbReference type="Proteomes" id="UP000807306"/>
    </source>
</evidence>
<comment type="caution">
    <text evidence="2">The sequence shown here is derived from an EMBL/GenBank/DDBJ whole genome shotgun (WGS) entry which is preliminary data.</text>
</comment>
<feature type="region of interest" description="Disordered" evidence="1">
    <location>
        <begin position="1"/>
        <end position="130"/>
    </location>
</feature>
<feature type="compositionally biased region" description="Basic residues" evidence="1">
    <location>
        <begin position="37"/>
        <end position="52"/>
    </location>
</feature>
<name>A0A9P6ETI6_9AGAR</name>
<evidence type="ECO:0000256" key="1">
    <source>
        <dbReference type="SAM" id="MobiDB-lite"/>
    </source>
</evidence>
<feature type="compositionally biased region" description="Polar residues" evidence="1">
    <location>
        <begin position="61"/>
        <end position="74"/>
    </location>
</feature>
<feature type="region of interest" description="Disordered" evidence="1">
    <location>
        <begin position="197"/>
        <end position="231"/>
    </location>
</feature>
<feature type="compositionally biased region" description="Polar residues" evidence="1">
    <location>
        <begin position="201"/>
        <end position="211"/>
    </location>
</feature>
<feature type="compositionally biased region" description="Polar residues" evidence="1">
    <location>
        <begin position="1"/>
        <end position="33"/>
    </location>
</feature>
<evidence type="ECO:0000313" key="2">
    <source>
        <dbReference type="EMBL" id="KAF9534610.1"/>
    </source>
</evidence>